<dbReference type="Gene3D" id="3.40.50.300">
    <property type="entry name" value="P-loop containing nucleotide triphosphate hydrolases"/>
    <property type="match status" value="1"/>
</dbReference>
<evidence type="ECO:0000256" key="1">
    <source>
        <dbReference type="SAM" id="MobiDB-lite"/>
    </source>
</evidence>
<dbReference type="PANTHER" id="PTHR47691:SF3">
    <property type="entry name" value="HTH-TYPE TRANSCRIPTIONAL REGULATOR RV0890C-RELATED"/>
    <property type="match status" value="1"/>
</dbReference>
<dbReference type="RefSeq" id="WP_194041445.1">
    <property type="nucleotide sequence ID" value="NZ_CP063373.1"/>
</dbReference>
<dbReference type="GO" id="GO:0043531">
    <property type="term" value="F:ADP binding"/>
    <property type="evidence" value="ECO:0007669"/>
    <property type="project" value="InterPro"/>
</dbReference>
<evidence type="ECO:0000313" key="3">
    <source>
        <dbReference type="Proteomes" id="UP000594205"/>
    </source>
</evidence>
<reference evidence="2 3" key="1">
    <citation type="submission" date="2020-10" db="EMBL/GenBank/DDBJ databases">
        <title>Streptomyces ferrugineus complate genome analysis.</title>
        <authorList>
            <person name="Anwar N."/>
        </authorList>
    </citation>
    <scope>NUCLEOTIDE SEQUENCE [LARGE SCALE GENOMIC DNA]</scope>
    <source>
        <strain evidence="2 3">CCTCC AA2014009</strain>
    </source>
</reference>
<dbReference type="Gene3D" id="1.25.40.10">
    <property type="entry name" value="Tetratricopeptide repeat domain"/>
    <property type="match status" value="2"/>
</dbReference>
<dbReference type="EMBL" id="CP063373">
    <property type="protein sequence ID" value="QOV35964.1"/>
    <property type="molecule type" value="Genomic_DNA"/>
</dbReference>
<dbReference type="Pfam" id="PF13424">
    <property type="entry name" value="TPR_12"/>
    <property type="match status" value="2"/>
</dbReference>
<name>A0A7M2SI50_9ACTN</name>
<dbReference type="SUPFAM" id="SSF52540">
    <property type="entry name" value="P-loop containing nucleoside triphosphate hydrolases"/>
    <property type="match status" value="1"/>
</dbReference>
<keyword evidence="3" id="KW-1185">Reference proteome</keyword>
<feature type="region of interest" description="Disordered" evidence="1">
    <location>
        <begin position="173"/>
        <end position="192"/>
    </location>
</feature>
<proteinExistence type="predicted"/>
<dbReference type="AlphaFoldDB" id="A0A7M2SI50"/>
<sequence length="1066" mass="115153">MRDGHRTDAERLLARAVEEEVRRSGGRIDGQVLLSRARGALDSMAQAAAEEYEAYTRALDEAEAGRLTFGQRFAREGGGTPLMVAAVAAVAAVVSDLVLGTGATTAVGAGVTVGVVGAAAAVVKVAGTHLPAAHHRAGAAGQPGGPEQLRLQWLTALEVRGIRPFLDQQRVLSASTGPKKTGPRLRGADKSAAARGRSVLGQSFAQLPDPMDPFAGRRQEMARIRQWVQAARASTETRPTVVVLHGGPGSGRTALAIRAAHDLKDQFRGACVVDLRGDTAEEPPLSTRDALLHLLNRLGAPREQLLFRERSSPEQQLKRLGELYHQHLTGLPVTVVLDDASDAGQVRALVPERSDSLVLVTSREPLELPADLAAWVHQLPVEALDAAGAEELLSAAAHDSSGPYDAESADRIRELCGGLPLALRIAGSSLGPRSPRALATDLGAYGPVEPIERVLWLRYTDQSEAARRLLRRLALAGRTSLGAAAAAALLATDEAEATRHLVALSRAGLIDHVRGSRYRLHDLVRAFAQARLLDEEEQAERTAAQERLIVNYADLADSVLRLVDGNMSTRSDRFSPHGFTSLDDALRWLDDESSFITAALRHAEDANQAAVLNLLGALCDYCLLRGDLYRLGEISELAQAVDKGLLVRSVQWRTGIAARQLGELDKARTTLTSVVELYMEAHHDAGAARALCSLGITLHHQGNLTEAAAKLREALDLQSAPGLATDRAWTMHALAAVERDRGRVADSLDLLTESLSLHRAGESVHGEAWAHFQLGQLGLRMGDVPRAEDDLRTALELYGRTRDARGEAWAMTQLSRARLVAGDPSPAVDGLRQAAARHRENEDARGEAWSLYYLGQALEETGNLDLAVRELERSRTMFSRMRDVYGLACARHHSARVTRDQRAAQTGSLRNSGFARQLLVDARADFQRIGVAHGEAWTCLELAVVDAGNTRAAQALTLCDDAIGLFASYGDRRGEDWARFLRCTLLPYAAPGGVEVGTAVAQEELAQLSRTGHPLRDAKLDDYVEAYQLLLERGVNLEAGWQAWRLGMVPNRHAREVMGVTSTARH</sequence>
<dbReference type="PRINTS" id="PR00364">
    <property type="entry name" value="DISEASERSIST"/>
</dbReference>
<dbReference type="SUPFAM" id="SSF48452">
    <property type="entry name" value="TPR-like"/>
    <property type="match status" value="2"/>
</dbReference>
<dbReference type="Proteomes" id="UP000594205">
    <property type="component" value="Chromosome"/>
</dbReference>
<dbReference type="PANTHER" id="PTHR47691">
    <property type="entry name" value="REGULATOR-RELATED"/>
    <property type="match status" value="1"/>
</dbReference>
<dbReference type="InterPro" id="IPR027417">
    <property type="entry name" value="P-loop_NTPase"/>
</dbReference>
<organism evidence="2 3">
    <name type="scientific">Streptomyces ferrugineus</name>
    <dbReference type="NCBI Taxonomy" id="1413221"/>
    <lineage>
        <taxon>Bacteria</taxon>
        <taxon>Bacillati</taxon>
        <taxon>Actinomycetota</taxon>
        <taxon>Actinomycetes</taxon>
        <taxon>Kitasatosporales</taxon>
        <taxon>Streptomycetaceae</taxon>
        <taxon>Streptomyces</taxon>
    </lineage>
</organism>
<dbReference type="InterPro" id="IPR019734">
    <property type="entry name" value="TPR_rpt"/>
</dbReference>
<gene>
    <name evidence="2" type="ORF">IM697_39010</name>
</gene>
<dbReference type="SMART" id="SM00028">
    <property type="entry name" value="TPR"/>
    <property type="match status" value="4"/>
</dbReference>
<protein>
    <submittedName>
        <fullName evidence="2">Tetratricopeptide repeat protein</fullName>
    </submittedName>
</protein>
<evidence type="ECO:0000313" key="2">
    <source>
        <dbReference type="EMBL" id="QOV35964.1"/>
    </source>
</evidence>
<dbReference type="KEGG" id="sfeu:IM697_39010"/>
<accession>A0A7M2SI50</accession>
<dbReference type="InterPro" id="IPR011990">
    <property type="entry name" value="TPR-like_helical_dom_sf"/>
</dbReference>